<gene>
    <name evidence="3" type="ORF">PACLA_8A046305</name>
</gene>
<name>A0A7D9DMV2_PARCT</name>
<keyword evidence="2" id="KW-0472">Membrane</keyword>
<protein>
    <submittedName>
        <fullName evidence="3">Uncharacterized protein</fullName>
    </submittedName>
</protein>
<feature type="transmembrane region" description="Helical" evidence="2">
    <location>
        <begin position="85"/>
        <end position="105"/>
    </location>
</feature>
<evidence type="ECO:0000256" key="1">
    <source>
        <dbReference type="SAM" id="MobiDB-lite"/>
    </source>
</evidence>
<feature type="compositionally biased region" description="Polar residues" evidence="1">
    <location>
        <begin position="1"/>
        <end position="11"/>
    </location>
</feature>
<keyword evidence="4" id="KW-1185">Reference proteome</keyword>
<organism evidence="3 4">
    <name type="scientific">Paramuricea clavata</name>
    <name type="common">Red gorgonian</name>
    <name type="synonym">Violescent sea-whip</name>
    <dbReference type="NCBI Taxonomy" id="317549"/>
    <lineage>
        <taxon>Eukaryota</taxon>
        <taxon>Metazoa</taxon>
        <taxon>Cnidaria</taxon>
        <taxon>Anthozoa</taxon>
        <taxon>Octocorallia</taxon>
        <taxon>Malacalcyonacea</taxon>
        <taxon>Plexauridae</taxon>
        <taxon>Paramuricea</taxon>
    </lineage>
</organism>
<dbReference type="SUPFAM" id="SSF81321">
    <property type="entry name" value="Family A G protein-coupled receptor-like"/>
    <property type="match status" value="1"/>
</dbReference>
<comment type="caution">
    <text evidence="3">The sequence shown here is derived from an EMBL/GenBank/DDBJ whole genome shotgun (WGS) entry which is preliminary data.</text>
</comment>
<dbReference type="CDD" id="cd00637">
    <property type="entry name" value="7tm_classA_rhodopsin-like"/>
    <property type="match status" value="1"/>
</dbReference>
<proteinExistence type="predicted"/>
<accession>A0A7D9DMV2</accession>
<dbReference type="AlphaFoldDB" id="A0A7D9DMV2"/>
<dbReference type="EMBL" id="CACRXK020001496">
    <property type="protein sequence ID" value="CAB3989493.1"/>
    <property type="molecule type" value="Genomic_DNA"/>
</dbReference>
<evidence type="ECO:0000256" key="2">
    <source>
        <dbReference type="SAM" id="Phobius"/>
    </source>
</evidence>
<keyword evidence="2" id="KW-1133">Transmembrane helix</keyword>
<feature type="region of interest" description="Disordered" evidence="1">
    <location>
        <begin position="1"/>
        <end position="23"/>
    </location>
</feature>
<feature type="region of interest" description="Disordered" evidence="1">
    <location>
        <begin position="126"/>
        <end position="146"/>
    </location>
</feature>
<evidence type="ECO:0000313" key="4">
    <source>
        <dbReference type="Proteomes" id="UP001152795"/>
    </source>
</evidence>
<evidence type="ECO:0000313" key="3">
    <source>
        <dbReference type="EMBL" id="CAB3989493.1"/>
    </source>
</evidence>
<dbReference type="Proteomes" id="UP001152795">
    <property type="component" value="Unassembled WGS sequence"/>
</dbReference>
<keyword evidence="2" id="KW-0812">Transmembrane</keyword>
<dbReference type="Gene3D" id="1.20.1070.10">
    <property type="entry name" value="Rhodopsin 7-helix transmembrane proteins"/>
    <property type="match status" value="1"/>
</dbReference>
<feature type="transmembrane region" description="Helical" evidence="2">
    <location>
        <begin position="51"/>
        <end position="73"/>
    </location>
</feature>
<reference evidence="3" key="1">
    <citation type="submission" date="2020-04" db="EMBL/GenBank/DDBJ databases">
        <authorList>
            <person name="Alioto T."/>
            <person name="Alioto T."/>
            <person name="Gomez Garrido J."/>
        </authorList>
    </citation>
    <scope>NUCLEOTIDE SEQUENCE</scope>
    <source>
        <strain evidence="3">A484AB</strain>
    </source>
</reference>
<sequence length="167" mass="19169">MDSNTADNSNNHNEEVTVPAETPCQKMPKKTHNAVQTFKLTAKEKKTIFRILYIIGVLCITLIPILSAFAYVIVRGTDNIYVNYLYPWGTTMSFTSGVINVYIYCYRNEHFRIRKPAFKNSIVCSSGNANDSHSGHSRSQQNSTTYREYWDQSVIMDTRNITPRRGR</sequence>